<dbReference type="Proteomes" id="UP001617714">
    <property type="component" value="Unassembled WGS sequence"/>
</dbReference>
<dbReference type="AlphaFoldDB" id="A0AAP9IEI5"/>
<proteinExistence type="predicted"/>
<dbReference type="EMBL" id="CP046377">
    <property type="protein sequence ID" value="QHQ23227.1"/>
    <property type="molecule type" value="Genomic_DNA"/>
</dbReference>
<dbReference type="SUPFAM" id="SSF51735">
    <property type="entry name" value="NAD(P)-binding Rossmann-fold domains"/>
    <property type="match status" value="1"/>
</dbReference>
<evidence type="ECO:0000313" key="3">
    <source>
        <dbReference type="EMBL" id="QHQ23227.1"/>
    </source>
</evidence>
<dbReference type="EMBL" id="JBIXKD010000009">
    <property type="protein sequence ID" value="MFJ5321833.1"/>
    <property type="molecule type" value="Genomic_DNA"/>
</dbReference>
<dbReference type="PANTHER" id="PTHR43245">
    <property type="entry name" value="BIFUNCTIONAL POLYMYXIN RESISTANCE PROTEIN ARNA"/>
    <property type="match status" value="1"/>
</dbReference>
<dbReference type="InterPro" id="IPR001509">
    <property type="entry name" value="Epimerase_deHydtase"/>
</dbReference>
<dbReference type="PANTHER" id="PTHR43245:SF13">
    <property type="entry name" value="UDP-D-APIOSE_UDP-D-XYLOSE SYNTHASE 2"/>
    <property type="match status" value="1"/>
</dbReference>
<dbReference type="InterPro" id="IPR036291">
    <property type="entry name" value="NAD(P)-bd_dom_sf"/>
</dbReference>
<evidence type="ECO:0000313" key="4">
    <source>
        <dbReference type="Proteomes" id="UP000464054"/>
    </source>
</evidence>
<organism evidence="3 4">
    <name type="scientific">Pectobacterium parvum</name>
    <dbReference type="NCBI Taxonomy" id="2778550"/>
    <lineage>
        <taxon>Bacteria</taxon>
        <taxon>Pseudomonadati</taxon>
        <taxon>Pseudomonadota</taxon>
        <taxon>Gammaproteobacteria</taxon>
        <taxon>Enterobacterales</taxon>
        <taxon>Pectobacteriaceae</taxon>
        <taxon>Pectobacterium</taxon>
    </lineage>
</organism>
<gene>
    <name evidence="2" type="ORF">ACIPSN_10775</name>
    <name evidence="3" type="ORF">GMX10_03385</name>
</gene>
<dbReference type="InterPro" id="IPR050177">
    <property type="entry name" value="Lipid_A_modif_metabolic_enz"/>
</dbReference>
<evidence type="ECO:0000313" key="2">
    <source>
        <dbReference type="EMBL" id="MFJ5321833.1"/>
    </source>
</evidence>
<evidence type="ECO:0000313" key="5">
    <source>
        <dbReference type="Proteomes" id="UP001617714"/>
    </source>
</evidence>
<dbReference type="Pfam" id="PF01370">
    <property type="entry name" value="Epimerase"/>
    <property type="match status" value="1"/>
</dbReference>
<reference evidence="4" key="1">
    <citation type="submission" date="2019-11" db="EMBL/GenBank/DDBJ databases">
        <authorList>
            <person name="Jee S."/>
        </authorList>
    </citation>
    <scope>NUCLEOTIDE SEQUENCE [LARGE SCALE GENOMIC DNA]</scope>
    <source>
        <strain evidence="4">PZ1</strain>
    </source>
</reference>
<dbReference type="Gene3D" id="3.40.50.720">
    <property type="entry name" value="NAD(P)-binding Rossmann-like Domain"/>
    <property type="match status" value="1"/>
</dbReference>
<reference evidence="2 5" key="3">
    <citation type="submission" date="2024-10" db="EMBL/GenBank/DDBJ databases">
        <authorList>
            <person name="Lu C.-H."/>
        </authorList>
    </citation>
    <scope>NUCLEOTIDE SEQUENCE [LARGE SCALE GENOMIC DNA]</scope>
    <source>
        <strain evidence="2 5">22QBSP01-2</strain>
    </source>
</reference>
<dbReference type="GeneID" id="90772873"/>
<protein>
    <submittedName>
        <fullName evidence="3">NAD-dependent epimerase/dehydratase family protein</fullName>
    </submittedName>
</protein>
<feature type="domain" description="NAD-dependent epimerase/dehydratase" evidence="1">
    <location>
        <begin position="7"/>
        <end position="248"/>
    </location>
</feature>
<sequence length="326" mass="36655">MENFGKVLITGGLGFIGRKLISSIHNRSEWITVVDIASEHSDAAVYEKINELKNITFLKKDCSLSETYEALDMDYDYIFHMGAILGIKLVADEPIQTMDVNILGLRKCLDFAIKQVSLKKFIFFSTSEVYGPEATKPDEGNSFIINNDSMRWCYAASKMMGEFYCKAYSQKHSLPYVIIRPFNVYGPNRYGTNAMTALVTNAVNNKDIKISGNGEQRRSWCHINDFVSTVISASILPFDEHNCIFNVGNSDCYLSMKDLASLVVLLAESKSRIMIAGDATPDVVDRRPNTLRAEDLLNHMPKVSLEDGIKDVIAWVENVDGKRRCQ</sequence>
<accession>A0AAP9IEI5</accession>
<name>A0AAP9IEI5_9GAMM</name>
<evidence type="ECO:0000259" key="1">
    <source>
        <dbReference type="Pfam" id="PF01370"/>
    </source>
</evidence>
<dbReference type="Proteomes" id="UP000464054">
    <property type="component" value="Chromosome"/>
</dbReference>
<reference evidence="3" key="2">
    <citation type="journal article" date="2022" name="Plant Pathol J">
        <title>Comparative Genomic Analysis of Pathogenic Factors of Pectobacterium Species Isolated in South Korea Using Whole-Genome Sequencing.</title>
        <authorList>
            <person name="Jee S."/>
            <person name="Kang I.J."/>
            <person name="Bak G."/>
            <person name="Kang S."/>
            <person name="Lee J."/>
            <person name="Heu S."/>
            <person name="Hwang I."/>
        </authorList>
    </citation>
    <scope>NUCLEOTIDE SEQUENCE</scope>
    <source>
        <strain evidence="3">PZ1</strain>
    </source>
</reference>
<keyword evidence="5" id="KW-1185">Reference proteome</keyword>
<dbReference type="RefSeq" id="WP_039487389.1">
    <property type="nucleotide sequence ID" value="NZ_CP046377.1"/>
</dbReference>